<name>A0A561WJG0_ACTTI</name>
<protein>
    <recommendedName>
        <fullName evidence="4">Lipoprotein</fullName>
    </recommendedName>
</protein>
<dbReference type="RefSeq" id="WP_122982009.1">
    <property type="nucleotide sequence ID" value="NZ_BOMX01000046.1"/>
</dbReference>
<organism evidence="2 3">
    <name type="scientific">Actinoplanes teichomyceticus</name>
    <dbReference type="NCBI Taxonomy" id="1867"/>
    <lineage>
        <taxon>Bacteria</taxon>
        <taxon>Bacillati</taxon>
        <taxon>Actinomycetota</taxon>
        <taxon>Actinomycetes</taxon>
        <taxon>Micromonosporales</taxon>
        <taxon>Micromonosporaceae</taxon>
        <taxon>Actinoplanes</taxon>
    </lineage>
</organism>
<dbReference type="AlphaFoldDB" id="A0A561WJG0"/>
<evidence type="ECO:0008006" key="4">
    <source>
        <dbReference type="Google" id="ProtNLM"/>
    </source>
</evidence>
<keyword evidence="3" id="KW-1185">Reference proteome</keyword>
<dbReference type="PROSITE" id="PS51257">
    <property type="entry name" value="PROKAR_LIPOPROTEIN"/>
    <property type="match status" value="1"/>
</dbReference>
<comment type="caution">
    <text evidence="2">The sequence shown here is derived from an EMBL/GenBank/DDBJ whole genome shotgun (WGS) entry which is preliminary data.</text>
</comment>
<evidence type="ECO:0000313" key="3">
    <source>
        <dbReference type="Proteomes" id="UP000320239"/>
    </source>
</evidence>
<dbReference type="Proteomes" id="UP000320239">
    <property type="component" value="Unassembled WGS sequence"/>
</dbReference>
<dbReference type="EMBL" id="VIWY01000002">
    <property type="protein sequence ID" value="TWG24019.1"/>
    <property type="molecule type" value="Genomic_DNA"/>
</dbReference>
<sequence>MRFERARLWPVLGAVGVAGVLTGCTSSPEPEFTQPSAPSAPAASGAPAAGGPAPAWSEPVSYSYVLTRGCDPAAPLGRYQATVQGGRVTGYSRIGAPTAAPSASADVELGPITGDEGEEIEVPSLRDLLAMARTTADDGGQATTEFDPADGHLVKVTINVTDDPNAAECWSVSDYRIG</sequence>
<evidence type="ECO:0000256" key="1">
    <source>
        <dbReference type="SAM" id="MobiDB-lite"/>
    </source>
</evidence>
<dbReference type="OrthoDB" id="3297397at2"/>
<gene>
    <name evidence="2" type="ORF">FHX34_102572</name>
</gene>
<evidence type="ECO:0000313" key="2">
    <source>
        <dbReference type="EMBL" id="TWG24019.1"/>
    </source>
</evidence>
<accession>A0A561WJG0</accession>
<reference evidence="2 3" key="1">
    <citation type="submission" date="2019-06" db="EMBL/GenBank/DDBJ databases">
        <title>Sequencing the genomes of 1000 actinobacteria strains.</title>
        <authorList>
            <person name="Klenk H.-P."/>
        </authorList>
    </citation>
    <scope>NUCLEOTIDE SEQUENCE [LARGE SCALE GENOMIC DNA]</scope>
    <source>
        <strain evidence="2 3">DSM 43866</strain>
    </source>
</reference>
<feature type="compositionally biased region" description="Low complexity" evidence="1">
    <location>
        <begin position="35"/>
        <end position="53"/>
    </location>
</feature>
<proteinExistence type="predicted"/>
<feature type="region of interest" description="Disordered" evidence="1">
    <location>
        <begin position="26"/>
        <end position="53"/>
    </location>
</feature>